<feature type="region of interest" description="Disordered" evidence="1">
    <location>
        <begin position="323"/>
        <end position="362"/>
    </location>
</feature>
<feature type="region of interest" description="Disordered" evidence="1">
    <location>
        <begin position="94"/>
        <end position="133"/>
    </location>
</feature>
<feature type="compositionally biased region" description="Basic and acidic residues" evidence="1">
    <location>
        <begin position="329"/>
        <end position="345"/>
    </location>
</feature>
<organism evidence="2 3">
    <name type="scientific">Oidiodendron maius (strain Zn)</name>
    <dbReference type="NCBI Taxonomy" id="913774"/>
    <lineage>
        <taxon>Eukaryota</taxon>
        <taxon>Fungi</taxon>
        <taxon>Dikarya</taxon>
        <taxon>Ascomycota</taxon>
        <taxon>Pezizomycotina</taxon>
        <taxon>Leotiomycetes</taxon>
        <taxon>Leotiomycetes incertae sedis</taxon>
        <taxon>Myxotrichaceae</taxon>
        <taxon>Oidiodendron</taxon>
    </lineage>
</organism>
<dbReference type="HOGENOM" id="CLU_045565_1_0_1"/>
<dbReference type="OrthoDB" id="340681at2759"/>
<dbReference type="Proteomes" id="UP000054321">
    <property type="component" value="Unassembled WGS sequence"/>
</dbReference>
<dbReference type="InParanoid" id="A0A0C3GWA5"/>
<dbReference type="AlphaFoldDB" id="A0A0C3GWA5"/>
<dbReference type="EMBL" id="KN832877">
    <property type="protein sequence ID" value="KIN00366.1"/>
    <property type="molecule type" value="Genomic_DNA"/>
</dbReference>
<feature type="compositionally biased region" description="Gly residues" evidence="1">
    <location>
        <begin position="102"/>
        <end position="119"/>
    </location>
</feature>
<accession>A0A0C3GWA5</accession>
<evidence type="ECO:0000313" key="2">
    <source>
        <dbReference type="EMBL" id="KIN00366.1"/>
    </source>
</evidence>
<dbReference type="GO" id="GO:0005666">
    <property type="term" value="C:RNA polymerase III complex"/>
    <property type="evidence" value="ECO:0007669"/>
    <property type="project" value="TreeGrafter"/>
</dbReference>
<evidence type="ECO:0000313" key="3">
    <source>
        <dbReference type="Proteomes" id="UP000054321"/>
    </source>
</evidence>
<keyword evidence="3" id="KW-1185">Reference proteome</keyword>
<evidence type="ECO:0000256" key="1">
    <source>
        <dbReference type="SAM" id="MobiDB-lite"/>
    </source>
</evidence>
<proteinExistence type="predicted"/>
<evidence type="ECO:0008006" key="4">
    <source>
        <dbReference type="Google" id="ProtNLM"/>
    </source>
</evidence>
<reference evidence="2 3" key="1">
    <citation type="submission" date="2014-04" db="EMBL/GenBank/DDBJ databases">
        <authorList>
            <consortium name="DOE Joint Genome Institute"/>
            <person name="Kuo A."/>
            <person name="Martino E."/>
            <person name="Perotto S."/>
            <person name="Kohler A."/>
            <person name="Nagy L.G."/>
            <person name="Floudas D."/>
            <person name="Copeland A."/>
            <person name="Barry K.W."/>
            <person name="Cichocki N."/>
            <person name="Veneault-Fourrey C."/>
            <person name="LaButti K."/>
            <person name="Lindquist E.A."/>
            <person name="Lipzen A."/>
            <person name="Lundell T."/>
            <person name="Morin E."/>
            <person name="Murat C."/>
            <person name="Sun H."/>
            <person name="Tunlid A."/>
            <person name="Henrissat B."/>
            <person name="Grigoriev I.V."/>
            <person name="Hibbett D.S."/>
            <person name="Martin F."/>
            <person name="Nordberg H.P."/>
            <person name="Cantor M.N."/>
            <person name="Hua S.X."/>
        </authorList>
    </citation>
    <scope>NUCLEOTIDE SEQUENCE [LARGE SCALE GENOMIC DNA]</scope>
    <source>
        <strain evidence="2 3">Zn</strain>
    </source>
</reference>
<dbReference type="Pfam" id="PF04801">
    <property type="entry name" value="RPC5"/>
    <property type="match status" value="2"/>
</dbReference>
<reference evidence="3" key="2">
    <citation type="submission" date="2015-01" db="EMBL/GenBank/DDBJ databases">
        <title>Evolutionary Origins and Diversification of the Mycorrhizal Mutualists.</title>
        <authorList>
            <consortium name="DOE Joint Genome Institute"/>
            <consortium name="Mycorrhizal Genomics Consortium"/>
            <person name="Kohler A."/>
            <person name="Kuo A."/>
            <person name="Nagy L.G."/>
            <person name="Floudas D."/>
            <person name="Copeland A."/>
            <person name="Barry K.W."/>
            <person name="Cichocki N."/>
            <person name="Veneault-Fourrey C."/>
            <person name="LaButti K."/>
            <person name="Lindquist E.A."/>
            <person name="Lipzen A."/>
            <person name="Lundell T."/>
            <person name="Morin E."/>
            <person name="Murat C."/>
            <person name="Riley R."/>
            <person name="Ohm R."/>
            <person name="Sun H."/>
            <person name="Tunlid A."/>
            <person name="Henrissat B."/>
            <person name="Grigoriev I.V."/>
            <person name="Hibbett D.S."/>
            <person name="Martin F."/>
        </authorList>
    </citation>
    <scope>NUCLEOTIDE SEQUENCE [LARGE SCALE GENOMIC DNA]</scope>
    <source>
        <strain evidence="3">Zn</strain>
    </source>
</reference>
<protein>
    <recommendedName>
        <fullName evidence="4">DNA-directed RNA polymerase III subunit Rpc5</fullName>
    </recommendedName>
</protein>
<feature type="region of interest" description="Disordered" evidence="1">
    <location>
        <begin position="217"/>
        <end position="243"/>
    </location>
</feature>
<name>A0A0C3GWA5_OIDMZ</name>
<gene>
    <name evidence="2" type="ORF">OIDMADRAFT_180610</name>
</gene>
<dbReference type="PANTHER" id="PTHR12069">
    <property type="entry name" value="DNA-DIRECTED RNA POLYMERASES III 80 KDA POLYPEPTIDE RNA POLYMERASE III SUBUNIT 5"/>
    <property type="match status" value="1"/>
</dbReference>
<dbReference type="PANTHER" id="PTHR12069:SF0">
    <property type="entry name" value="DNA-DIRECTED RNA POLYMERASE III SUBUNIT RPC5"/>
    <property type="match status" value="1"/>
</dbReference>
<dbReference type="GO" id="GO:0042797">
    <property type="term" value="P:tRNA transcription by RNA polymerase III"/>
    <property type="evidence" value="ECO:0007669"/>
    <property type="project" value="TreeGrafter"/>
</dbReference>
<dbReference type="InterPro" id="IPR006886">
    <property type="entry name" value="RNA_pol_III_Rpc5"/>
</dbReference>
<dbReference type="STRING" id="913774.A0A0C3GWA5"/>
<sequence length="362" mass="40504">MGDIRMIDADLELTDPDPIRASYDVYIRPGISGDRQIYVLQFPNRDAKQHYSQENESKPFNLRIKPEAGMVEIDVPVDVWRNYDREKGITWGDSVKKSSMTKGGGSHGMPGGFGIGGAQPTGRGRGRGEVEDELSQEKLIADYAGSVQRDQVLNKQTLGGQCVPKEDTNPQYMIGVWRDNQLHLTPADQIVQMRPQFHHIDAQAELEHQLRAREPAAASSRSLEARAVHMTVKSSTDGEEDTGENMTEKIIAVQQERWTHHRYIDEDSEDAWEKFHENLFVADEVIETQRPTGQTQHLSSGFQDESLLDTISLTRDAAKLSRKKAGSAVKEKIKGKEKEKSKEGTVEGDESDSSIIGSPYLD</sequence>